<proteinExistence type="predicted"/>
<keyword evidence="2" id="KW-0812">Transmembrane</keyword>
<feature type="compositionally biased region" description="Low complexity" evidence="1">
    <location>
        <begin position="748"/>
        <end position="769"/>
    </location>
</feature>
<sequence>MKKKTHSGYSYNNQCQLSYLVIFEDEEEEGQEDEDEDKDKDEEEDEEGEGEGEEEGEFEGVVEGHFEEEVHIFTEQSTRQNFKNIPTCNKLKKKNKTKQNIKNIEMSKEKKVQMNESNDCIHHDCGFVHYRMYPQNKFCCFDIHWNYQEITDMHMTALCKQLTDQISQVCSQQQQGALKQVALPNKASIKWVVVSFHLSSNQITSKGLRILLKNIDHFCCQKLDFSRNFLGDNGYLFFFFFKQIIIIIIIMKVAKQRIPPNELSLSYNNIGWNGFKNIMDGIKSRETSSELKLKYPIIPYTTYYLQKAAPLWLILDNNNIPVEQALSYCETEGIRYCFAENYIEVMFPNAQSHNNNNNDNNNSNNNNDDIHDYSTDSTICCHSRACIPKQEMAEYYRQCYKDIHTILSQTKRTFKNEGLDLPVKMLRKQYGFFDYDEDQAAFIDNDLIKVHPTFPIPKTWHFDLPMVHLYQFRSQFTADSNYSSHDYSHTTAIANQNHTGAITNINEDEYEDEYEEEQEQEQEDNNDYGDNGNENNHQHKHENGNVNANANASVNKIEDANESTIFQASETEQINHFSERPFVDNLDHKVEPLFQDKKEQEHEPPQGQQQQEQEKTEKKEEEEEEEEEKDKKENDGDDNDNDDDGSDENEEDKNKDNADNTKDAENKTLDANDKTDMEQNTEEKKEEKEETIKSETEVTYAKQQEADELEMKVPKYKQESPDNDVVPNPPDIRNTQLPSKPHSESHSEPQAQAQAQAQVQAQPQAQTQTKINNIKIEDETTQKTHQEKVISDNDSCLYLICDTNVLIQMVRLPPEERRLEWESATKNHQFLLEILRHKTMRTKKKPSDIHAFEKMLRTQIFPQLKTDLDSTQIQQLFYDFVNQSKKNPVPTVDNNVIFFAIERAMGKFLLDDIIHPLGITVSSKEMTQYVKEARKFKGIAVNLQQFENSSVFHFDRLIEKAEKKMFGFGMPNARDKTLLIVPYTVTQELEYIKRNNKRATRAIMCAQQLTRHSGIFDKASQLKILQKLSMQQNEVCFFFFLCVYNKFHLFIYENYGLFIL</sequence>
<feature type="compositionally biased region" description="Basic and acidic residues" evidence="1">
    <location>
        <begin position="652"/>
        <end position="696"/>
    </location>
</feature>
<feature type="region of interest" description="Disordered" evidence="1">
    <location>
        <begin position="510"/>
        <end position="546"/>
    </location>
</feature>
<evidence type="ECO:0000313" key="3">
    <source>
        <dbReference type="EMBL" id="ETO15625.1"/>
    </source>
</evidence>
<dbReference type="PANTHER" id="PTHR22836">
    <property type="entry name" value="WD40 REPEAT PROTEIN"/>
    <property type="match status" value="1"/>
</dbReference>
<dbReference type="AlphaFoldDB" id="X6MR94"/>
<feature type="compositionally biased region" description="Acidic residues" evidence="1">
    <location>
        <begin position="23"/>
        <end position="59"/>
    </location>
</feature>
<protein>
    <submittedName>
        <fullName evidence="3">Uncharacterized protein</fullName>
    </submittedName>
</protein>
<dbReference type="EMBL" id="ASPP01018950">
    <property type="protein sequence ID" value="ETO15625.1"/>
    <property type="molecule type" value="Genomic_DNA"/>
</dbReference>
<dbReference type="GO" id="GO:0031124">
    <property type="term" value="P:mRNA 3'-end processing"/>
    <property type="evidence" value="ECO:0007669"/>
    <property type="project" value="InterPro"/>
</dbReference>
<accession>X6MR94</accession>
<feature type="transmembrane region" description="Helical" evidence="2">
    <location>
        <begin position="235"/>
        <end position="254"/>
    </location>
</feature>
<dbReference type="InterPro" id="IPR032675">
    <property type="entry name" value="LRR_dom_sf"/>
</dbReference>
<keyword evidence="4" id="KW-1185">Reference proteome</keyword>
<dbReference type="GO" id="GO:0005847">
    <property type="term" value="C:mRNA cleavage and polyadenylation specificity factor complex"/>
    <property type="evidence" value="ECO:0007669"/>
    <property type="project" value="TreeGrafter"/>
</dbReference>
<reference evidence="3 4" key="1">
    <citation type="journal article" date="2013" name="Curr. Biol.">
        <title>The Genome of the Foraminiferan Reticulomyxa filosa.</title>
        <authorList>
            <person name="Glockner G."/>
            <person name="Hulsmann N."/>
            <person name="Schleicher M."/>
            <person name="Noegel A.A."/>
            <person name="Eichinger L."/>
            <person name="Gallinger C."/>
            <person name="Pawlowski J."/>
            <person name="Sierra R."/>
            <person name="Euteneuer U."/>
            <person name="Pillet L."/>
            <person name="Moustafa A."/>
            <person name="Platzer M."/>
            <person name="Groth M."/>
            <person name="Szafranski K."/>
            <person name="Schliwa M."/>
        </authorList>
    </citation>
    <scope>NUCLEOTIDE SEQUENCE [LARGE SCALE GENOMIC DNA]</scope>
</reference>
<evidence type="ECO:0000256" key="1">
    <source>
        <dbReference type="SAM" id="MobiDB-lite"/>
    </source>
</evidence>
<dbReference type="PANTHER" id="PTHR22836:SF0">
    <property type="entry name" value="PRE-MRNA 3' END PROCESSING PROTEIN WDR33"/>
    <property type="match status" value="1"/>
</dbReference>
<feature type="compositionally biased region" description="Acidic residues" evidence="1">
    <location>
        <begin position="635"/>
        <end position="651"/>
    </location>
</feature>
<comment type="caution">
    <text evidence="3">The sequence shown here is derived from an EMBL/GenBank/DDBJ whole genome shotgun (WGS) entry which is preliminary data.</text>
</comment>
<dbReference type="InterPro" id="IPR045245">
    <property type="entry name" value="Pfs2-like"/>
</dbReference>
<evidence type="ECO:0000256" key="2">
    <source>
        <dbReference type="SAM" id="Phobius"/>
    </source>
</evidence>
<evidence type="ECO:0000313" key="4">
    <source>
        <dbReference type="Proteomes" id="UP000023152"/>
    </source>
</evidence>
<feature type="compositionally biased region" description="Basic and acidic residues" evidence="1">
    <location>
        <begin position="709"/>
        <end position="720"/>
    </location>
</feature>
<dbReference type="Proteomes" id="UP000023152">
    <property type="component" value="Unassembled WGS sequence"/>
</dbReference>
<dbReference type="Gene3D" id="3.80.10.10">
    <property type="entry name" value="Ribonuclease Inhibitor"/>
    <property type="match status" value="1"/>
</dbReference>
<feature type="compositionally biased region" description="Acidic residues" evidence="1">
    <location>
        <begin position="510"/>
        <end position="527"/>
    </location>
</feature>
<gene>
    <name evidence="3" type="ORF">RFI_21739</name>
</gene>
<keyword evidence="2" id="KW-1133">Transmembrane helix</keyword>
<feature type="region of interest" description="Disordered" evidence="1">
    <location>
        <begin position="597"/>
        <end position="773"/>
    </location>
</feature>
<feature type="region of interest" description="Disordered" evidence="1">
    <location>
        <begin position="20"/>
        <end position="59"/>
    </location>
</feature>
<organism evidence="3 4">
    <name type="scientific">Reticulomyxa filosa</name>
    <dbReference type="NCBI Taxonomy" id="46433"/>
    <lineage>
        <taxon>Eukaryota</taxon>
        <taxon>Sar</taxon>
        <taxon>Rhizaria</taxon>
        <taxon>Retaria</taxon>
        <taxon>Foraminifera</taxon>
        <taxon>Monothalamids</taxon>
        <taxon>Reticulomyxidae</taxon>
        <taxon>Reticulomyxa</taxon>
    </lineage>
</organism>
<name>X6MR94_RETFI</name>
<keyword evidence="2" id="KW-0472">Membrane</keyword>
<dbReference type="SUPFAM" id="SSF52047">
    <property type="entry name" value="RNI-like"/>
    <property type="match status" value="1"/>
</dbReference>